<proteinExistence type="predicted"/>
<name>A0ABT3X2A1_9BACL</name>
<dbReference type="EMBL" id="JAPMLT010000005">
    <property type="protein sequence ID" value="MCX7570581.1"/>
    <property type="molecule type" value="Genomic_DNA"/>
</dbReference>
<organism evidence="1 2">
    <name type="scientific">Tumebacillus lacus</name>
    <dbReference type="NCBI Taxonomy" id="2995335"/>
    <lineage>
        <taxon>Bacteria</taxon>
        <taxon>Bacillati</taxon>
        <taxon>Bacillota</taxon>
        <taxon>Bacilli</taxon>
        <taxon>Bacillales</taxon>
        <taxon>Alicyclobacillaceae</taxon>
        <taxon>Tumebacillus</taxon>
    </lineage>
</organism>
<accession>A0ABT3X2A1</accession>
<protein>
    <submittedName>
        <fullName evidence="1">YvrJ family protein</fullName>
    </submittedName>
</protein>
<dbReference type="InterPro" id="IPR024419">
    <property type="entry name" value="YvrJ"/>
</dbReference>
<evidence type="ECO:0000313" key="1">
    <source>
        <dbReference type="EMBL" id="MCX7570581.1"/>
    </source>
</evidence>
<dbReference type="Pfam" id="PF12841">
    <property type="entry name" value="YvrJ"/>
    <property type="match status" value="1"/>
</dbReference>
<reference evidence="1 2" key="1">
    <citation type="submission" date="2022-11" db="EMBL/GenBank/DDBJ databases">
        <title>Study of microbial diversity in lake waters.</title>
        <authorList>
            <person name="Zhang J."/>
        </authorList>
    </citation>
    <scope>NUCLEOTIDE SEQUENCE [LARGE SCALE GENOMIC DNA]</scope>
    <source>
        <strain evidence="1 2">DT12</strain>
    </source>
</reference>
<dbReference type="RefSeq" id="WP_267151831.1">
    <property type="nucleotide sequence ID" value="NZ_JAPMLT010000005.1"/>
</dbReference>
<evidence type="ECO:0000313" key="2">
    <source>
        <dbReference type="Proteomes" id="UP001208017"/>
    </source>
</evidence>
<dbReference type="Proteomes" id="UP001208017">
    <property type="component" value="Unassembled WGS sequence"/>
</dbReference>
<sequence length="46" mass="5252">MDWAQLVSNYGFPIVVSLYLLVKQQQKLEEVSTLLARISEALKISE</sequence>
<keyword evidence="2" id="KW-1185">Reference proteome</keyword>
<comment type="caution">
    <text evidence="1">The sequence shown here is derived from an EMBL/GenBank/DDBJ whole genome shotgun (WGS) entry which is preliminary data.</text>
</comment>
<gene>
    <name evidence="1" type="ORF">OS242_11460</name>
</gene>